<evidence type="ECO:0000259" key="2">
    <source>
        <dbReference type="SMART" id="SM00400"/>
    </source>
</evidence>
<dbReference type="InterPro" id="IPR036977">
    <property type="entry name" value="DNA_primase_Znf_CHC2"/>
</dbReference>
<comment type="caution">
    <text evidence="3">The sequence shown here is derived from an EMBL/GenBank/DDBJ whole genome shotgun (WGS) entry which is preliminary data.</text>
</comment>
<proteinExistence type="predicted"/>
<dbReference type="EMBL" id="JAMOIM010000011">
    <property type="protein sequence ID" value="MCW6509797.1"/>
    <property type="molecule type" value="Genomic_DNA"/>
</dbReference>
<dbReference type="GO" id="GO:0003677">
    <property type="term" value="F:DNA binding"/>
    <property type="evidence" value="ECO:0007669"/>
    <property type="project" value="InterPro"/>
</dbReference>
<dbReference type="GO" id="GO:0008270">
    <property type="term" value="F:zinc ion binding"/>
    <property type="evidence" value="ECO:0007669"/>
    <property type="project" value="InterPro"/>
</dbReference>
<dbReference type="SMART" id="SM00400">
    <property type="entry name" value="ZnF_CHCC"/>
    <property type="match status" value="1"/>
</dbReference>
<dbReference type="Proteomes" id="UP001165667">
    <property type="component" value="Unassembled WGS sequence"/>
</dbReference>
<keyword evidence="4" id="KW-1185">Reference proteome</keyword>
<sequence length="468" mass="50467">MNGARDRAFSDWVRRGQSAKVLHELGRRHHLARLKRSGSELVGPCPTCGGDDRFGVHPGRNVWNCRRCAIGGDAITLVQHLDGVDFLRAVEILLDEAPPPEASPTGKAGRGPKPPSPGHTPGESDADRRAREDRHRALALALATEDAKRTAVQADFRRKERERAHDIWQRGRTIVASEAESYLRLRGLAVPPGARLRATLNLALWDAPPPNGKVVHRGPAMLAGIEGPDGHFSGVHITWIDLSQVNGKALVLDGSTGEFVPAKKIRGSKKGGSILLGRPLNGLPARVLFIGEGIETVLSIREALLAAESQVLQIAEFRSAVDLGNLAGKAEDRVPHPTRTIVDKRGRIRREMVAGPTPRLDTDPVVAIGANVEDIVLIGDGDSEPFATRLALERAAARFADAYPYVTVKLAMAPEGADFNDLWRAKEGWTPDRLCRPENPPEEAPAVRAITVPAQASLADHGALSCPV</sequence>
<dbReference type="RefSeq" id="WP_282586165.1">
    <property type="nucleotide sequence ID" value="NZ_JAMOIM010000011.1"/>
</dbReference>
<organism evidence="3 4">
    <name type="scientific">Lichenifustis flavocetrariae</name>
    <dbReference type="NCBI Taxonomy" id="2949735"/>
    <lineage>
        <taxon>Bacteria</taxon>
        <taxon>Pseudomonadati</taxon>
        <taxon>Pseudomonadota</taxon>
        <taxon>Alphaproteobacteria</taxon>
        <taxon>Hyphomicrobiales</taxon>
        <taxon>Lichenihabitantaceae</taxon>
        <taxon>Lichenifustis</taxon>
    </lineage>
</organism>
<dbReference type="AlphaFoldDB" id="A0AA42CNV8"/>
<dbReference type="InterPro" id="IPR002694">
    <property type="entry name" value="Znf_CHC2"/>
</dbReference>
<dbReference type="Pfam" id="PF23639">
    <property type="entry name" value="DUF7146"/>
    <property type="match status" value="1"/>
</dbReference>
<dbReference type="Pfam" id="PF01807">
    <property type="entry name" value="Zn_ribbon_DnaG"/>
    <property type="match status" value="1"/>
</dbReference>
<feature type="region of interest" description="Disordered" evidence="1">
    <location>
        <begin position="97"/>
        <end position="132"/>
    </location>
</feature>
<gene>
    <name evidence="3" type="ORF">M8523_17410</name>
</gene>
<dbReference type="GO" id="GO:0006260">
    <property type="term" value="P:DNA replication"/>
    <property type="evidence" value="ECO:0007669"/>
    <property type="project" value="InterPro"/>
</dbReference>
<accession>A0AA42CNV8</accession>
<name>A0AA42CNV8_9HYPH</name>
<dbReference type="Gene3D" id="3.90.580.10">
    <property type="entry name" value="Zinc finger, CHC2-type domain"/>
    <property type="match status" value="1"/>
</dbReference>
<dbReference type="InterPro" id="IPR055570">
    <property type="entry name" value="DUF7146"/>
</dbReference>
<evidence type="ECO:0000256" key="1">
    <source>
        <dbReference type="SAM" id="MobiDB-lite"/>
    </source>
</evidence>
<evidence type="ECO:0000313" key="4">
    <source>
        <dbReference type="Proteomes" id="UP001165667"/>
    </source>
</evidence>
<dbReference type="SUPFAM" id="SSF57783">
    <property type="entry name" value="Zinc beta-ribbon"/>
    <property type="match status" value="1"/>
</dbReference>
<reference evidence="3" key="1">
    <citation type="submission" date="2022-05" db="EMBL/GenBank/DDBJ databases">
        <authorList>
            <person name="Pankratov T."/>
        </authorList>
    </citation>
    <scope>NUCLEOTIDE SEQUENCE</scope>
    <source>
        <strain evidence="3">BP6-180914</strain>
    </source>
</reference>
<feature type="domain" description="Zinc finger CHC2-type" evidence="2">
    <location>
        <begin position="41"/>
        <end position="94"/>
    </location>
</feature>
<protein>
    <submittedName>
        <fullName evidence="3">CHC2 zinc finger domain-containing protein</fullName>
    </submittedName>
</protein>
<dbReference type="GO" id="GO:0003899">
    <property type="term" value="F:DNA-directed RNA polymerase activity"/>
    <property type="evidence" value="ECO:0007669"/>
    <property type="project" value="InterPro"/>
</dbReference>
<evidence type="ECO:0000313" key="3">
    <source>
        <dbReference type="EMBL" id="MCW6509797.1"/>
    </source>
</evidence>